<name>A0AAE3K0A2_9BACT</name>
<comment type="caution">
    <text evidence="1">The sequence shown here is derived from an EMBL/GenBank/DDBJ whole genome shotgun (WGS) entry which is preliminary data.</text>
</comment>
<protein>
    <submittedName>
        <fullName evidence="1">Uncharacterized protein</fullName>
    </submittedName>
</protein>
<dbReference type="AlphaFoldDB" id="A0AAE3K0A2"/>
<accession>A0AAE3K0A2</accession>
<organism evidence="1 2">
    <name type="scientific">Candidatus Colimorpha enterica</name>
    <dbReference type="NCBI Taxonomy" id="3083063"/>
    <lineage>
        <taxon>Bacteria</taxon>
        <taxon>Pseudomonadati</taxon>
        <taxon>Bacteroidota</taxon>
        <taxon>Bacteroidia</taxon>
        <taxon>Bacteroidales</taxon>
        <taxon>Candidatus Colimorpha</taxon>
    </lineage>
</organism>
<evidence type="ECO:0000313" key="2">
    <source>
        <dbReference type="Proteomes" id="UP001139365"/>
    </source>
</evidence>
<gene>
    <name evidence="1" type="ORF">MR241_05655</name>
</gene>
<reference evidence="1 2" key="1">
    <citation type="submission" date="2022-03" db="EMBL/GenBank/DDBJ databases">
        <title>Metagenome-assembled genomes from swine fecal metagenomes.</title>
        <authorList>
            <person name="Holman D.B."/>
            <person name="Kommadath A."/>
        </authorList>
    </citation>
    <scope>NUCLEOTIDE SEQUENCE [LARGE SCALE GENOMIC DNA]</scope>
    <source>
        <strain evidence="1">SUG147</strain>
    </source>
</reference>
<proteinExistence type="predicted"/>
<evidence type="ECO:0000313" key="1">
    <source>
        <dbReference type="EMBL" id="MCI5755762.1"/>
    </source>
</evidence>
<dbReference type="EMBL" id="JALEMU010000090">
    <property type="protein sequence ID" value="MCI5755762.1"/>
    <property type="molecule type" value="Genomic_DNA"/>
</dbReference>
<sequence length="104" mass="11128">MRKSAATTIPRRRNEYEIKKKLLAGTLSALCILFAGCGKAAKNEPALPEVRNNGTAIQWKYSGETDWHGLVALDELRGAAGEAGKDGIKVLTAATEKTVSAFLP</sequence>
<dbReference type="Proteomes" id="UP001139365">
    <property type="component" value="Unassembled WGS sequence"/>
</dbReference>